<protein>
    <recommendedName>
        <fullName evidence="4">PD-(D/E)XK endonuclease-like domain-containing protein</fullName>
    </recommendedName>
</protein>
<keyword evidence="1" id="KW-0227">DNA damage</keyword>
<dbReference type="EMBL" id="AP018227">
    <property type="protein sequence ID" value="BAY85253.1"/>
    <property type="molecule type" value="Genomic_DNA"/>
</dbReference>
<dbReference type="OrthoDB" id="450180at2"/>
<keyword evidence="2" id="KW-0347">Helicase</keyword>
<keyword evidence="2" id="KW-0547">Nucleotide-binding</keyword>
<dbReference type="Proteomes" id="UP000218418">
    <property type="component" value="Chromosome"/>
</dbReference>
<feature type="domain" description="PD-(D/E)XK endonuclease-like" evidence="4">
    <location>
        <begin position="14"/>
        <end position="256"/>
    </location>
</feature>
<evidence type="ECO:0000259" key="4">
    <source>
        <dbReference type="Pfam" id="PF12705"/>
    </source>
</evidence>
<organism evidence="5 6">
    <name type="scientific">Calothrix parasitica NIES-267</name>
    <dbReference type="NCBI Taxonomy" id="1973488"/>
    <lineage>
        <taxon>Bacteria</taxon>
        <taxon>Bacillati</taxon>
        <taxon>Cyanobacteriota</taxon>
        <taxon>Cyanophyceae</taxon>
        <taxon>Nostocales</taxon>
        <taxon>Calotrichaceae</taxon>
        <taxon>Calothrix</taxon>
    </lineage>
</organism>
<keyword evidence="2" id="KW-0378">Hydrolase</keyword>
<evidence type="ECO:0000313" key="6">
    <source>
        <dbReference type="Proteomes" id="UP000218418"/>
    </source>
</evidence>
<dbReference type="GO" id="GO:0006281">
    <property type="term" value="P:DNA repair"/>
    <property type="evidence" value="ECO:0007669"/>
    <property type="project" value="UniProtKB-KW"/>
</dbReference>
<name>A0A1Z4LVL3_9CYAN</name>
<evidence type="ECO:0000313" key="5">
    <source>
        <dbReference type="EMBL" id="BAY85253.1"/>
    </source>
</evidence>
<evidence type="ECO:0000256" key="3">
    <source>
        <dbReference type="ARBA" id="ARBA00023204"/>
    </source>
</evidence>
<dbReference type="InterPro" id="IPR038726">
    <property type="entry name" value="PDDEXK_AddAB-type"/>
</dbReference>
<gene>
    <name evidence="5" type="ORF">NIES267_47520</name>
</gene>
<dbReference type="AlphaFoldDB" id="A0A1Z4LVL3"/>
<keyword evidence="2" id="KW-0067">ATP-binding</keyword>
<keyword evidence="3" id="KW-0234">DNA repair</keyword>
<accession>A0A1Z4LVL3</accession>
<keyword evidence="6" id="KW-1185">Reference proteome</keyword>
<evidence type="ECO:0000256" key="1">
    <source>
        <dbReference type="ARBA" id="ARBA00022763"/>
    </source>
</evidence>
<dbReference type="InterPro" id="IPR011604">
    <property type="entry name" value="PDDEXK-like_dom_sf"/>
</dbReference>
<dbReference type="GO" id="GO:0004386">
    <property type="term" value="F:helicase activity"/>
    <property type="evidence" value="ECO:0007669"/>
    <property type="project" value="UniProtKB-KW"/>
</dbReference>
<proteinExistence type="predicted"/>
<sequence>MISVPSSTQNQLIRLSQGQLNLLEDCPRKFQNTYLEQLRPPVDPKYEESQLLGSHFHLLMQQQEMGLEISKFLEVDDNEQNQNSSKLKLQNWMNTFANIAPEILTPQTDSETFRESEHFRTLQVQNYLLTVIYDLLIANKSEVQILDWKTYRKAPSKRKLQYNWQTRLYLYVLAETSDYPPENISMTYWFVQSETKPKNIKFTYSSLQHQQTEKKLNQHLKKLTKWLQAYQQGKEFPQVPQGSKHCNYCQYASRCQRISGNAEEQISQDLLRTDSKLINLANIQEVPL</sequence>
<dbReference type="Pfam" id="PF12705">
    <property type="entry name" value="PDDEXK_1"/>
    <property type="match status" value="1"/>
</dbReference>
<reference evidence="5 6" key="1">
    <citation type="submission" date="2017-06" db="EMBL/GenBank/DDBJ databases">
        <title>Genome sequencing of cyanobaciteial culture collection at National Institute for Environmental Studies (NIES).</title>
        <authorList>
            <person name="Hirose Y."/>
            <person name="Shimura Y."/>
            <person name="Fujisawa T."/>
            <person name="Nakamura Y."/>
            <person name="Kawachi M."/>
        </authorList>
    </citation>
    <scope>NUCLEOTIDE SEQUENCE [LARGE SCALE GENOMIC DNA]</scope>
    <source>
        <strain evidence="5 6">NIES-267</strain>
    </source>
</reference>
<dbReference type="Gene3D" id="3.90.320.10">
    <property type="match status" value="1"/>
</dbReference>
<evidence type="ECO:0000256" key="2">
    <source>
        <dbReference type="ARBA" id="ARBA00022806"/>
    </source>
</evidence>